<name>F9FQZ7_FUSOF</name>
<reference evidence="1" key="1">
    <citation type="journal article" date="2012" name="Mol. Plant Microbe Interact.">
        <title>A highly conserved effector in Fusarium oxysporum is required for full virulence on Arabidopsis.</title>
        <authorList>
            <person name="Thatcher L.F."/>
            <person name="Gardiner D.M."/>
            <person name="Kazan K."/>
            <person name="Manners J."/>
        </authorList>
    </citation>
    <scope>NUCLEOTIDE SEQUENCE [LARGE SCALE GENOMIC DNA]</scope>
    <source>
        <strain evidence="1">Fo5176</strain>
    </source>
</reference>
<dbReference type="EMBL" id="AFQF01002515">
    <property type="protein sequence ID" value="EGU80686.1"/>
    <property type="molecule type" value="Genomic_DNA"/>
</dbReference>
<organism evidence="1">
    <name type="scientific">Fusarium oxysporum (strain Fo5176)</name>
    <name type="common">Fusarium vascular wilt</name>
    <dbReference type="NCBI Taxonomy" id="660025"/>
    <lineage>
        <taxon>Eukaryota</taxon>
        <taxon>Fungi</taxon>
        <taxon>Dikarya</taxon>
        <taxon>Ascomycota</taxon>
        <taxon>Pezizomycotina</taxon>
        <taxon>Sordariomycetes</taxon>
        <taxon>Hypocreomycetidae</taxon>
        <taxon>Hypocreales</taxon>
        <taxon>Nectriaceae</taxon>
        <taxon>Fusarium</taxon>
        <taxon>Fusarium oxysporum species complex</taxon>
    </lineage>
</organism>
<dbReference type="AlphaFoldDB" id="F9FQZ7"/>
<accession>F9FQZ7</accession>
<proteinExistence type="predicted"/>
<gene>
    <name evidence="1" type="ORF">FOXB_08827</name>
</gene>
<protein>
    <submittedName>
        <fullName evidence="1">Uncharacterized protein</fullName>
    </submittedName>
</protein>
<sequence>MYLPITLSFKESSLFDSVHWQKTRVYWSSSRYPLTRNGVVRSTWCLDLVLPNLDSS</sequence>
<evidence type="ECO:0000313" key="1">
    <source>
        <dbReference type="EMBL" id="EGU80686.1"/>
    </source>
</evidence>
<comment type="caution">
    <text evidence="1">The sequence shown here is derived from an EMBL/GenBank/DDBJ whole genome shotgun (WGS) entry which is preliminary data.</text>
</comment>